<evidence type="ECO:0000313" key="3">
    <source>
        <dbReference type="Proteomes" id="UP000799291"/>
    </source>
</evidence>
<dbReference type="Proteomes" id="UP000799291">
    <property type="component" value="Unassembled WGS sequence"/>
</dbReference>
<name>A0A6G1J7U5_9PLEO</name>
<evidence type="ECO:0000256" key="1">
    <source>
        <dbReference type="SAM" id="SignalP"/>
    </source>
</evidence>
<dbReference type="OrthoDB" id="3489571at2759"/>
<keyword evidence="1" id="KW-0732">Signal</keyword>
<feature type="chain" id="PRO_5026040920" evidence="1">
    <location>
        <begin position="20"/>
        <end position="103"/>
    </location>
</feature>
<dbReference type="AlphaFoldDB" id="A0A6G1J7U5"/>
<reference evidence="2" key="1">
    <citation type="journal article" date="2020" name="Stud. Mycol.">
        <title>101 Dothideomycetes genomes: a test case for predicting lifestyles and emergence of pathogens.</title>
        <authorList>
            <person name="Haridas S."/>
            <person name="Albert R."/>
            <person name="Binder M."/>
            <person name="Bloem J."/>
            <person name="Labutti K."/>
            <person name="Salamov A."/>
            <person name="Andreopoulos B."/>
            <person name="Baker S."/>
            <person name="Barry K."/>
            <person name="Bills G."/>
            <person name="Bluhm B."/>
            <person name="Cannon C."/>
            <person name="Castanera R."/>
            <person name="Culley D."/>
            <person name="Daum C."/>
            <person name="Ezra D."/>
            <person name="Gonzalez J."/>
            <person name="Henrissat B."/>
            <person name="Kuo A."/>
            <person name="Liang C."/>
            <person name="Lipzen A."/>
            <person name="Lutzoni F."/>
            <person name="Magnuson J."/>
            <person name="Mondo S."/>
            <person name="Nolan M."/>
            <person name="Ohm R."/>
            <person name="Pangilinan J."/>
            <person name="Park H.-J."/>
            <person name="Ramirez L."/>
            <person name="Alfaro M."/>
            <person name="Sun H."/>
            <person name="Tritt A."/>
            <person name="Yoshinaga Y."/>
            <person name="Zwiers L.-H."/>
            <person name="Turgeon B."/>
            <person name="Goodwin S."/>
            <person name="Spatafora J."/>
            <person name="Crous P."/>
            <person name="Grigoriev I."/>
        </authorList>
    </citation>
    <scope>NUCLEOTIDE SEQUENCE</scope>
    <source>
        <strain evidence="2">CBS 122367</strain>
    </source>
</reference>
<keyword evidence="3" id="KW-1185">Reference proteome</keyword>
<accession>A0A6G1J7U5</accession>
<sequence>MHFSTTAILAFTFASIASADLHYSGLCVDRVGGQNVYNDAATKAACGNYLMRNTGSKQWDTCPDCVMQNKGGVDFCHSEAQHIGGDELNYYCKLNGAADSLAD</sequence>
<proteinExistence type="predicted"/>
<organism evidence="2 3">
    <name type="scientific">Lentithecium fluviatile CBS 122367</name>
    <dbReference type="NCBI Taxonomy" id="1168545"/>
    <lineage>
        <taxon>Eukaryota</taxon>
        <taxon>Fungi</taxon>
        <taxon>Dikarya</taxon>
        <taxon>Ascomycota</taxon>
        <taxon>Pezizomycotina</taxon>
        <taxon>Dothideomycetes</taxon>
        <taxon>Pleosporomycetidae</taxon>
        <taxon>Pleosporales</taxon>
        <taxon>Massarineae</taxon>
        <taxon>Lentitheciaceae</taxon>
        <taxon>Lentithecium</taxon>
    </lineage>
</organism>
<protein>
    <submittedName>
        <fullName evidence="2">Uncharacterized protein</fullName>
    </submittedName>
</protein>
<dbReference type="EMBL" id="MU005577">
    <property type="protein sequence ID" value="KAF2686263.1"/>
    <property type="molecule type" value="Genomic_DNA"/>
</dbReference>
<evidence type="ECO:0000313" key="2">
    <source>
        <dbReference type="EMBL" id="KAF2686263.1"/>
    </source>
</evidence>
<feature type="signal peptide" evidence="1">
    <location>
        <begin position="1"/>
        <end position="19"/>
    </location>
</feature>
<gene>
    <name evidence="2" type="ORF">K458DRAFT_363962</name>
</gene>